<sequence>MDGVLGDLLSRATLGDLLAQYANLLDWLDWERLDAVFWPEALFDFGMFKGDFAAYRTFVAQLEEGYSRRLHMFGIPSITLSGERARIDATSVIVCRTDAPAPGIDDMFWGRYLFDAERRGGEWRLSGLTYVLNLFDHRERQADDRGGPMTFGDGLSPLHPLAARQRR</sequence>
<dbReference type="CDD" id="cd00531">
    <property type="entry name" value="NTF2_like"/>
    <property type="match status" value="1"/>
</dbReference>
<dbReference type="InterPro" id="IPR032710">
    <property type="entry name" value="NTF2-like_dom_sf"/>
</dbReference>
<dbReference type="InterPro" id="IPR037401">
    <property type="entry name" value="SnoaL-like"/>
</dbReference>
<evidence type="ECO:0000313" key="3">
    <source>
        <dbReference type="EMBL" id="MYL99050.1"/>
    </source>
</evidence>
<keyword evidence="4" id="KW-1185">Reference proteome</keyword>
<feature type="domain" description="SnoaL-like" evidence="2">
    <location>
        <begin position="8"/>
        <end position="127"/>
    </location>
</feature>
<evidence type="ECO:0000313" key="4">
    <source>
        <dbReference type="Proteomes" id="UP000465810"/>
    </source>
</evidence>
<accession>A0A7X4GIN9</accession>
<reference evidence="3 4" key="1">
    <citation type="submission" date="2019-12" db="EMBL/GenBank/DDBJ databases">
        <authorList>
            <person name="Feng G."/>
            <person name="Zhu H."/>
        </authorList>
    </citation>
    <scope>NUCLEOTIDE SEQUENCE [LARGE SCALE GENOMIC DNA]</scope>
    <source>
        <strain evidence="3 4">FGD1</strain>
    </source>
</reference>
<name>A0A7X4GIN9_9SPHN</name>
<comment type="caution">
    <text evidence="3">The sequence shown here is derived from an EMBL/GenBank/DDBJ whole genome shotgun (WGS) entry which is preliminary data.</text>
</comment>
<dbReference type="Gene3D" id="3.10.450.50">
    <property type="match status" value="1"/>
</dbReference>
<gene>
    <name evidence="3" type="ORF">GR702_14885</name>
</gene>
<feature type="region of interest" description="Disordered" evidence="1">
    <location>
        <begin position="143"/>
        <end position="167"/>
    </location>
</feature>
<organism evidence="3 4">
    <name type="scientific">Novosphingobium silvae</name>
    <dbReference type="NCBI Taxonomy" id="2692619"/>
    <lineage>
        <taxon>Bacteria</taxon>
        <taxon>Pseudomonadati</taxon>
        <taxon>Pseudomonadota</taxon>
        <taxon>Alphaproteobacteria</taxon>
        <taxon>Sphingomonadales</taxon>
        <taxon>Sphingomonadaceae</taxon>
        <taxon>Novosphingobium</taxon>
    </lineage>
</organism>
<protein>
    <submittedName>
        <fullName evidence="3">Nuclear transport factor 2 family protein</fullName>
    </submittedName>
</protein>
<dbReference type="Proteomes" id="UP000465810">
    <property type="component" value="Unassembled WGS sequence"/>
</dbReference>
<evidence type="ECO:0000259" key="2">
    <source>
        <dbReference type="Pfam" id="PF13577"/>
    </source>
</evidence>
<dbReference type="EMBL" id="WVTD01000011">
    <property type="protein sequence ID" value="MYL99050.1"/>
    <property type="molecule type" value="Genomic_DNA"/>
</dbReference>
<dbReference type="SUPFAM" id="SSF54427">
    <property type="entry name" value="NTF2-like"/>
    <property type="match status" value="1"/>
</dbReference>
<dbReference type="Pfam" id="PF13577">
    <property type="entry name" value="SnoaL_4"/>
    <property type="match status" value="1"/>
</dbReference>
<proteinExistence type="predicted"/>
<dbReference type="AlphaFoldDB" id="A0A7X4GIN9"/>
<evidence type="ECO:0000256" key="1">
    <source>
        <dbReference type="SAM" id="MobiDB-lite"/>
    </source>
</evidence>